<dbReference type="AlphaFoldDB" id="A0A671RNA4"/>
<reference evidence="1" key="1">
    <citation type="submission" date="2025-08" db="UniProtKB">
        <authorList>
            <consortium name="Ensembl"/>
        </authorList>
    </citation>
    <scope>IDENTIFICATION</scope>
</reference>
<dbReference type="GO" id="GO:0005634">
    <property type="term" value="C:nucleus"/>
    <property type="evidence" value="ECO:0007669"/>
    <property type="project" value="TreeGrafter"/>
</dbReference>
<organism evidence="1 2">
    <name type="scientific">Sinocyclocheilus anshuiensis</name>
    <dbReference type="NCBI Taxonomy" id="1608454"/>
    <lineage>
        <taxon>Eukaryota</taxon>
        <taxon>Metazoa</taxon>
        <taxon>Chordata</taxon>
        <taxon>Craniata</taxon>
        <taxon>Vertebrata</taxon>
        <taxon>Euteleostomi</taxon>
        <taxon>Actinopterygii</taxon>
        <taxon>Neopterygii</taxon>
        <taxon>Teleostei</taxon>
        <taxon>Ostariophysi</taxon>
        <taxon>Cypriniformes</taxon>
        <taxon>Cyprinidae</taxon>
        <taxon>Cyprininae</taxon>
        <taxon>Sinocyclocheilus</taxon>
    </lineage>
</organism>
<evidence type="ECO:0000313" key="1">
    <source>
        <dbReference type="Ensembl" id="ENSSANP00000084874.1"/>
    </source>
</evidence>
<dbReference type="PANTHER" id="PTHR34761:SF1">
    <property type="entry name" value="NUCLEOLUS AND NEURAL PROGENITOR PROTEIN"/>
    <property type="match status" value="1"/>
</dbReference>
<proteinExistence type="predicted"/>
<evidence type="ECO:0000313" key="2">
    <source>
        <dbReference type="Proteomes" id="UP000472260"/>
    </source>
</evidence>
<reference evidence="1" key="2">
    <citation type="submission" date="2025-09" db="UniProtKB">
        <authorList>
            <consortium name="Ensembl"/>
        </authorList>
    </citation>
    <scope>IDENTIFICATION</scope>
</reference>
<dbReference type="Ensembl" id="ENSSANT00000090213.1">
    <property type="protein sequence ID" value="ENSSANP00000084874.1"/>
    <property type="gene ID" value="ENSSANG00000042130.1"/>
</dbReference>
<dbReference type="GO" id="GO:0045747">
    <property type="term" value="P:positive regulation of Notch signaling pathway"/>
    <property type="evidence" value="ECO:0007669"/>
    <property type="project" value="TreeGrafter"/>
</dbReference>
<dbReference type="Proteomes" id="UP000472260">
    <property type="component" value="Unassembled WGS sequence"/>
</dbReference>
<keyword evidence="2" id="KW-1185">Reference proteome</keyword>
<name>A0A671RNA4_9TELE</name>
<dbReference type="PANTHER" id="PTHR34761">
    <property type="entry name" value="NUCLEOLUS AND NEURAL PROGENITOR PROTEIN"/>
    <property type="match status" value="1"/>
</dbReference>
<protein>
    <recommendedName>
        <fullName evidence="3">Nucleolus and neural progenitor protein-like N-terminal domain-containing protein</fullName>
    </recommendedName>
</protein>
<sequence>MAQEPWNKINIPFPGAVSSSRIPFTDSTGMLMIEEQSMAVILHTPVRLTRQHLIVLNVVINSMLSQVFCEPQNRTTELIQKVSQSQPMAYLTDFTLPGDLKDFLCLAHPDLLLEEGTKDPLRAEKGTRKSNFSLLSRLFGDRGHEENNGEEECYVIIFTRCNSPDVSSYGLDMKVVLQQSCKTTKQMSLEPQMKSDSSSKAAVIQKMKFLKSLKKVSSFRNMAARLKEMMHWCKSCKFHQEHTHLAFLHLKCLRMECLEAEGVSQRVQKALMFQKTLKHSSSFTALWRIRWHHGIFMARYRTARCRSTCSRMCSRPQQSSRNLSGNKKVPGAEVKIDSQTALQKPNVLNDDIDDIFASFGF</sequence>
<evidence type="ECO:0008006" key="3">
    <source>
        <dbReference type="Google" id="ProtNLM"/>
    </source>
</evidence>
<accession>A0A671RNA4</accession>
<dbReference type="InterPro" id="IPR052835">
    <property type="entry name" value="Nepro"/>
</dbReference>